<dbReference type="Proteomes" id="UP000265419">
    <property type="component" value="Unassembled WGS sequence"/>
</dbReference>
<keyword evidence="2" id="KW-0732">Signal</keyword>
<protein>
    <recommendedName>
        <fullName evidence="3">SH3b domain-containing protein</fullName>
    </recommendedName>
</protein>
<organism evidence="4 5">
    <name type="scientific">Galactobacter valiniphilus</name>
    <dbReference type="NCBI Taxonomy" id="2676122"/>
    <lineage>
        <taxon>Bacteria</taxon>
        <taxon>Bacillati</taxon>
        <taxon>Actinomycetota</taxon>
        <taxon>Actinomycetes</taxon>
        <taxon>Micrococcales</taxon>
        <taxon>Micrococcaceae</taxon>
        <taxon>Galactobacter</taxon>
    </lineage>
</organism>
<evidence type="ECO:0000313" key="5">
    <source>
        <dbReference type="Proteomes" id="UP000265419"/>
    </source>
</evidence>
<dbReference type="SMART" id="SM00287">
    <property type="entry name" value="SH3b"/>
    <property type="match status" value="3"/>
</dbReference>
<feature type="compositionally biased region" description="Low complexity" evidence="1">
    <location>
        <begin position="25"/>
        <end position="56"/>
    </location>
</feature>
<feature type="compositionally biased region" description="Low complexity" evidence="1">
    <location>
        <begin position="64"/>
        <end position="73"/>
    </location>
</feature>
<dbReference type="Gene3D" id="3.10.490.10">
    <property type="entry name" value="Gamma-glutamyl cyclotransferase-like"/>
    <property type="match status" value="1"/>
</dbReference>
<evidence type="ECO:0000259" key="3">
    <source>
        <dbReference type="SMART" id="SM00287"/>
    </source>
</evidence>
<feature type="chain" id="PRO_5017407144" description="SH3b domain-containing protein" evidence="2">
    <location>
        <begin position="23"/>
        <end position="501"/>
    </location>
</feature>
<dbReference type="InterPro" id="IPR003646">
    <property type="entry name" value="SH3-like_bac-type"/>
</dbReference>
<feature type="signal peptide" evidence="2">
    <location>
        <begin position="1"/>
        <end position="22"/>
    </location>
</feature>
<feature type="compositionally biased region" description="Pro residues" evidence="1">
    <location>
        <begin position="74"/>
        <end position="87"/>
    </location>
</feature>
<dbReference type="EMBL" id="QQXK01000032">
    <property type="protein sequence ID" value="RII41255.1"/>
    <property type="molecule type" value="Genomic_DNA"/>
</dbReference>
<evidence type="ECO:0000256" key="2">
    <source>
        <dbReference type="SAM" id="SignalP"/>
    </source>
</evidence>
<sequence length="501" mass="52317">MGLATAITLSGILAVSALPARAEVSADPADPSASASGTAAATPDSSTPTGSAPGTGTATGGGTPPAVTTTPTTTPTPTPSTTPPSPTPTTTFAATARFAGANITLRRDPDAGSASAGTIVAGTRVQASRAFGPWLWVETGGAKGWAMSTHLQATRSSTAVSGTRWMRATTGVLAETDTASRALRRLGVADTVSLRAVSGAWSLVSKGGTSGWVRSSELVGSVPVTGSTAFYRWSAKDVPLRAGTSTGPYDRSLLTIPAGVKVKVTGHAGPWSRVSYAGKTGYVITRNDIGTRIPVKTVATYGRFTSHTTPLRPDTNRLPYSPVSASLPVGTKVNVIGVVGPWVKVKVVGTSKTGFVMAKTDLRVDYKYSFAVFGTLRRGQGADHIMRGYRLWQTDQRITNHRLYMNRNNGLTFITQGKGAVVAEQISYAASKGPEKLRRVDRYELGVRTPKGAAMYQRSKVILADGSSSWSYVSTPAGRKYLLGGAGKLITSGDFTKRLRS</sequence>
<feature type="domain" description="SH3b" evidence="3">
    <location>
        <begin position="299"/>
        <end position="365"/>
    </location>
</feature>
<evidence type="ECO:0000313" key="4">
    <source>
        <dbReference type="EMBL" id="RII41255.1"/>
    </source>
</evidence>
<name>A0A399J6Y8_9MICC</name>
<dbReference type="SUPFAM" id="SSF110857">
    <property type="entry name" value="Gamma-glutamyl cyclotransferase-like"/>
    <property type="match status" value="1"/>
</dbReference>
<evidence type="ECO:0000256" key="1">
    <source>
        <dbReference type="SAM" id="MobiDB-lite"/>
    </source>
</evidence>
<dbReference type="InterPro" id="IPR009288">
    <property type="entry name" value="AIG2-like_dom"/>
</dbReference>
<feature type="domain" description="SH3b" evidence="3">
    <location>
        <begin position="93"/>
        <end position="154"/>
    </location>
</feature>
<accession>A0A399J6Y8</accession>
<dbReference type="AlphaFoldDB" id="A0A399J6Y8"/>
<dbReference type="InterPro" id="IPR036568">
    <property type="entry name" value="GGCT-like_sf"/>
</dbReference>
<feature type="region of interest" description="Disordered" evidence="1">
    <location>
        <begin position="22"/>
        <end position="91"/>
    </location>
</feature>
<comment type="caution">
    <text evidence="4">The sequence shown here is derived from an EMBL/GenBank/DDBJ whole genome shotgun (WGS) entry which is preliminary data.</text>
</comment>
<proteinExistence type="predicted"/>
<dbReference type="Pfam" id="PF06094">
    <property type="entry name" value="GGACT"/>
    <property type="match status" value="1"/>
</dbReference>
<dbReference type="Gene3D" id="2.30.30.40">
    <property type="entry name" value="SH3 Domains"/>
    <property type="match status" value="1"/>
</dbReference>
<gene>
    <name evidence="4" type="ORF">DWB68_13710</name>
</gene>
<reference evidence="4 5" key="1">
    <citation type="submission" date="2018-07" db="EMBL/GenBank/DDBJ databases">
        <title>Arthrobacter sp. nov., isolated from raw cow's milk with high bacterial count.</title>
        <authorList>
            <person name="Hahne J."/>
            <person name="Isele D."/>
            <person name="Lipski A."/>
        </authorList>
    </citation>
    <scope>NUCLEOTIDE SEQUENCE [LARGE SCALE GENOMIC DNA]</scope>
    <source>
        <strain evidence="4 5">JZ R-35</strain>
    </source>
</reference>
<keyword evidence="5" id="KW-1185">Reference proteome</keyword>
<dbReference type="PANTHER" id="PTHR34408">
    <property type="entry name" value="FAMILY PROTEIN, PUTATIVE-RELATED"/>
    <property type="match status" value="1"/>
</dbReference>
<dbReference type="InterPro" id="IPR052354">
    <property type="entry name" value="Cell_Wall_Dynamics_Protein"/>
</dbReference>
<dbReference type="PANTHER" id="PTHR34408:SF1">
    <property type="entry name" value="GLYCOSYL HYDROLASE FAMILY 19 DOMAIN-CONTAINING PROTEIN HI_1415"/>
    <property type="match status" value="1"/>
</dbReference>
<feature type="domain" description="SH3b" evidence="3">
    <location>
        <begin position="228"/>
        <end position="292"/>
    </location>
</feature>